<evidence type="ECO:0000256" key="3">
    <source>
        <dbReference type="ARBA" id="ARBA00023140"/>
    </source>
</evidence>
<dbReference type="OrthoDB" id="411017at2759"/>
<evidence type="ECO:0000256" key="1">
    <source>
        <dbReference type="ARBA" id="ARBA00022593"/>
    </source>
</evidence>
<sequence length="379" mass="42340">MEEESDTDFGMSSNLSFPGTNEDGQYYSAAFDTSASFTMNPLSQHPPRTPHASITRRSSALPGSETSHRQSMLSNGTVDEKRRSVFEDTPESDESVAGDDEAEQVAKAKVLPEEIWRDLFASSNGRDKGFKIIQYSLKLILLLNSKIGVLGRLQARLEKTASGLSFARKLMLLFNWLDPLTTVLRMQRPAASASLSSFTSSKTVSKPQPFLHALLHAPPPVLLDLVNCFADDIYVYALIGLFPKKLGDRAARMADWCWFFATLVGLVENAVERSVVTEVEGRMYQDEMGTDDFTHMKAASGSSSKPKVDVKEVKRLSRKDFWLQITRAKLLCDLVFVTYDLWKLQRWKKTVQTLTGFSAALLSTAKLFDKQRTVLAAKM</sequence>
<keyword evidence="7" id="KW-1185">Reference proteome</keyword>
<dbReference type="PANTHER" id="PTHR12652:SF19">
    <property type="entry name" value="PEROXISOMAL BIOGENESIS FACTOR 11"/>
    <property type="match status" value="1"/>
</dbReference>
<dbReference type="GO" id="GO:0005778">
    <property type="term" value="C:peroxisomal membrane"/>
    <property type="evidence" value="ECO:0007669"/>
    <property type="project" value="UniProtKB-SubCell"/>
</dbReference>
<evidence type="ECO:0000313" key="7">
    <source>
        <dbReference type="Proteomes" id="UP000054007"/>
    </source>
</evidence>
<evidence type="ECO:0000256" key="5">
    <source>
        <dbReference type="SAM" id="MobiDB-lite"/>
    </source>
</evidence>
<dbReference type="Proteomes" id="UP000054007">
    <property type="component" value="Unassembled WGS sequence"/>
</dbReference>
<evidence type="ECO:0000256" key="2">
    <source>
        <dbReference type="ARBA" id="ARBA00023136"/>
    </source>
</evidence>
<dbReference type="PANTHER" id="PTHR12652">
    <property type="entry name" value="PEROXISOMAL BIOGENESIS FACTOR 11"/>
    <property type="match status" value="1"/>
</dbReference>
<gene>
    <name evidence="6" type="ORF">CYLTODRAFT_387799</name>
</gene>
<dbReference type="AlphaFoldDB" id="A0A0D7BR85"/>
<feature type="compositionally biased region" description="Acidic residues" evidence="5">
    <location>
        <begin position="88"/>
        <end position="102"/>
    </location>
</feature>
<reference evidence="6 7" key="1">
    <citation type="journal article" date="2015" name="Fungal Genet. Biol.">
        <title>Evolution of novel wood decay mechanisms in Agaricales revealed by the genome sequences of Fistulina hepatica and Cylindrobasidium torrendii.</title>
        <authorList>
            <person name="Floudas D."/>
            <person name="Held B.W."/>
            <person name="Riley R."/>
            <person name="Nagy L.G."/>
            <person name="Koehler G."/>
            <person name="Ransdell A.S."/>
            <person name="Younus H."/>
            <person name="Chow J."/>
            <person name="Chiniquy J."/>
            <person name="Lipzen A."/>
            <person name="Tritt A."/>
            <person name="Sun H."/>
            <person name="Haridas S."/>
            <person name="LaButti K."/>
            <person name="Ohm R.A."/>
            <person name="Kues U."/>
            <person name="Blanchette R.A."/>
            <person name="Grigoriev I.V."/>
            <person name="Minto R.E."/>
            <person name="Hibbett D.S."/>
        </authorList>
    </citation>
    <scope>NUCLEOTIDE SEQUENCE [LARGE SCALE GENOMIC DNA]</scope>
    <source>
        <strain evidence="6 7">FP15055 ss-10</strain>
    </source>
</reference>
<name>A0A0D7BR85_9AGAR</name>
<comment type="subcellular location">
    <subcellularLocation>
        <location evidence="4">Peroxisome membrane</location>
    </subcellularLocation>
</comment>
<feature type="compositionally biased region" description="Polar residues" evidence="5">
    <location>
        <begin position="10"/>
        <end position="23"/>
    </location>
</feature>
<evidence type="ECO:0000313" key="6">
    <source>
        <dbReference type="EMBL" id="KIY72942.1"/>
    </source>
</evidence>
<organism evidence="6 7">
    <name type="scientific">Cylindrobasidium torrendii FP15055 ss-10</name>
    <dbReference type="NCBI Taxonomy" id="1314674"/>
    <lineage>
        <taxon>Eukaryota</taxon>
        <taxon>Fungi</taxon>
        <taxon>Dikarya</taxon>
        <taxon>Basidiomycota</taxon>
        <taxon>Agaricomycotina</taxon>
        <taxon>Agaricomycetes</taxon>
        <taxon>Agaricomycetidae</taxon>
        <taxon>Agaricales</taxon>
        <taxon>Marasmiineae</taxon>
        <taxon>Physalacriaceae</taxon>
        <taxon>Cylindrobasidium</taxon>
    </lineage>
</organism>
<dbReference type="EMBL" id="KN880439">
    <property type="protein sequence ID" value="KIY72942.1"/>
    <property type="molecule type" value="Genomic_DNA"/>
</dbReference>
<dbReference type="Pfam" id="PF05648">
    <property type="entry name" value="PEX11"/>
    <property type="match status" value="2"/>
</dbReference>
<keyword evidence="2" id="KW-0472">Membrane</keyword>
<proteinExistence type="predicted"/>
<dbReference type="InterPro" id="IPR008733">
    <property type="entry name" value="PEX11"/>
</dbReference>
<feature type="region of interest" description="Disordered" evidence="5">
    <location>
        <begin position="1"/>
        <end position="102"/>
    </location>
</feature>
<protein>
    <submittedName>
        <fullName evidence="6">Uncharacterized protein</fullName>
    </submittedName>
</protein>
<dbReference type="GO" id="GO:0016559">
    <property type="term" value="P:peroxisome fission"/>
    <property type="evidence" value="ECO:0007669"/>
    <property type="project" value="InterPro"/>
</dbReference>
<feature type="compositionally biased region" description="Polar residues" evidence="5">
    <location>
        <begin position="31"/>
        <end position="43"/>
    </location>
</feature>
<accession>A0A0D7BR85</accession>
<keyword evidence="3" id="KW-0576">Peroxisome</keyword>
<evidence type="ECO:0000256" key="4">
    <source>
        <dbReference type="ARBA" id="ARBA00046271"/>
    </source>
</evidence>
<keyword evidence="1" id="KW-0962">Peroxisome biogenesis</keyword>
<dbReference type="STRING" id="1314674.A0A0D7BR85"/>